<dbReference type="InterPro" id="IPR036412">
    <property type="entry name" value="HAD-like_sf"/>
</dbReference>
<dbReference type="InterPro" id="IPR023214">
    <property type="entry name" value="HAD_sf"/>
</dbReference>
<dbReference type="NCBIfam" id="TIGR01494">
    <property type="entry name" value="ATPase_P-type"/>
    <property type="match status" value="2"/>
</dbReference>
<dbReference type="InterPro" id="IPR001757">
    <property type="entry name" value="P_typ_ATPase"/>
</dbReference>
<dbReference type="PANTHER" id="PTHR42861">
    <property type="entry name" value="CALCIUM-TRANSPORTING ATPASE"/>
    <property type="match status" value="1"/>
</dbReference>
<dbReference type="GO" id="GO:0046872">
    <property type="term" value="F:metal ion binding"/>
    <property type="evidence" value="ECO:0007669"/>
    <property type="project" value="UniProtKB-KW"/>
</dbReference>
<dbReference type="GO" id="GO:0005524">
    <property type="term" value="F:ATP binding"/>
    <property type="evidence" value="ECO:0007669"/>
    <property type="project" value="UniProtKB-UniRule"/>
</dbReference>
<keyword evidence="8 11" id="KW-0460">Magnesium</keyword>
<keyword evidence="10 11" id="KW-0472">Membrane</keyword>
<feature type="transmembrane region" description="Helical" evidence="11">
    <location>
        <begin position="105"/>
        <end position="122"/>
    </location>
</feature>
<protein>
    <recommendedName>
        <fullName evidence="11">Plasma membrane ATPase</fullName>
        <ecNumber evidence="11">7.1.2.1</ecNumber>
    </recommendedName>
</protein>
<keyword evidence="7 11" id="KW-0067">ATP-binding</keyword>
<feature type="compositionally biased region" description="Basic and acidic residues" evidence="12">
    <location>
        <begin position="978"/>
        <end position="987"/>
    </location>
</feature>
<name>A0A0H5QW77_9EUKA</name>
<evidence type="ECO:0000259" key="13">
    <source>
        <dbReference type="SMART" id="SM00831"/>
    </source>
</evidence>
<dbReference type="InterPro" id="IPR006534">
    <property type="entry name" value="P-type_ATPase_IIIA"/>
</dbReference>
<evidence type="ECO:0000256" key="6">
    <source>
        <dbReference type="ARBA" id="ARBA00022741"/>
    </source>
</evidence>
<dbReference type="Gene3D" id="2.70.150.10">
    <property type="entry name" value="Calcium-transporting ATPase, cytoplasmic transduction domain A"/>
    <property type="match status" value="1"/>
</dbReference>
<reference evidence="14" key="1">
    <citation type="submission" date="2015-04" db="EMBL/GenBank/DDBJ databases">
        <title>The genome sequence of the plant pathogenic Rhizarian Plasmodiophora brassicae reveals insights in its biotrophic life cycle and the origin of chitin synthesis.</title>
        <authorList>
            <person name="Schwelm A."/>
            <person name="Fogelqvist J."/>
            <person name="Knaust A."/>
            <person name="Julke S."/>
            <person name="Lilja T."/>
            <person name="Dhandapani V."/>
            <person name="Bonilla-Rosso G."/>
            <person name="Karlsson M."/>
            <person name="Shevchenko A."/>
            <person name="Choi S.R."/>
            <person name="Kim H.G."/>
            <person name="Park J.Y."/>
            <person name="Lim Y.P."/>
            <person name="Ludwig-Muller J."/>
            <person name="Dixelius C."/>
        </authorList>
    </citation>
    <scope>NUCLEOTIDE SEQUENCE</scope>
    <source>
        <tissue evidence="14">Potato root galls</tissue>
    </source>
</reference>
<dbReference type="InterPro" id="IPR008250">
    <property type="entry name" value="ATPase_P-typ_transduc_dom_A_sf"/>
</dbReference>
<dbReference type="GO" id="GO:0016887">
    <property type="term" value="F:ATP hydrolysis activity"/>
    <property type="evidence" value="ECO:0007669"/>
    <property type="project" value="InterPro"/>
</dbReference>
<dbReference type="InterPro" id="IPR023298">
    <property type="entry name" value="ATPase_P-typ_TM_dom_sf"/>
</dbReference>
<comment type="catalytic activity">
    <reaction evidence="11">
        <text>ATP + H2O + H(+)(in) = ADP + phosphate + 2 H(+)(out)</text>
        <dbReference type="Rhea" id="RHEA:20852"/>
        <dbReference type="ChEBI" id="CHEBI:15377"/>
        <dbReference type="ChEBI" id="CHEBI:15378"/>
        <dbReference type="ChEBI" id="CHEBI:30616"/>
        <dbReference type="ChEBI" id="CHEBI:43474"/>
        <dbReference type="ChEBI" id="CHEBI:456216"/>
        <dbReference type="EC" id="7.1.2.1"/>
    </reaction>
</comment>
<dbReference type="Gene3D" id="3.40.50.1000">
    <property type="entry name" value="HAD superfamily/HAD-like"/>
    <property type="match status" value="1"/>
</dbReference>
<keyword evidence="11" id="KW-0813">Transport</keyword>
<evidence type="ECO:0000256" key="8">
    <source>
        <dbReference type="ARBA" id="ARBA00022842"/>
    </source>
</evidence>
<feature type="compositionally biased region" description="Polar residues" evidence="12">
    <location>
        <begin position="963"/>
        <end position="975"/>
    </location>
</feature>
<feature type="transmembrane region" description="Helical" evidence="11">
    <location>
        <begin position="708"/>
        <end position="729"/>
    </location>
</feature>
<feature type="transmembrane region" description="Helical" evidence="11">
    <location>
        <begin position="285"/>
        <end position="312"/>
    </location>
</feature>
<keyword evidence="5" id="KW-0479">Metal-binding</keyword>
<comment type="subcellular location">
    <subcellularLocation>
        <location evidence="11">Cell membrane</location>
        <topology evidence="11">Multi-pass membrane protein</topology>
    </subcellularLocation>
    <subcellularLocation>
        <location evidence="1">Membrane</location>
        <topology evidence="1">Multi-pass membrane protein</topology>
    </subcellularLocation>
</comment>
<evidence type="ECO:0000256" key="3">
    <source>
        <dbReference type="ARBA" id="ARBA00022553"/>
    </source>
</evidence>
<feature type="transmembrane region" description="Helical" evidence="11">
    <location>
        <begin position="830"/>
        <end position="848"/>
    </location>
</feature>
<evidence type="ECO:0000256" key="10">
    <source>
        <dbReference type="ARBA" id="ARBA00023136"/>
    </source>
</evidence>
<dbReference type="Gene3D" id="3.40.1110.10">
    <property type="entry name" value="Calcium-transporting ATPase, cytoplasmic domain N"/>
    <property type="match status" value="1"/>
</dbReference>
<evidence type="ECO:0000256" key="2">
    <source>
        <dbReference type="ARBA" id="ARBA00008804"/>
    </source>
</evidence>
<sequence length="994" mass="108010">MGNEDDNPPNVVVSGLDRDPTVNTPNFSKWESMDSEAVLSNLETSPNGLSSDEAADRLSKNGYNEIKVPRPPRSRRLMTYLWSPLSWILELAILIALIFSQWFDAVVIFVLLMANALICFYGEQASGNASALVKDQLALKCHAKRDGEWVELYAVKLVIGDIVSIQTGDVIPADVKLLTNGILRVDQTVSTGQIETQNKKQGDVCFAGSAVKSGTGDAVVVAVGDDTVFAEAVNLLSITHYSRFSQVFAAICKVVVAFIGVVIVLELVTQMGLRGQSWRSAVANTLVLIIGAVPIAMPAVLSVIMACGTIALSKKDIIVRRLTAVEELASMDILCANKSGTITSGRLDIIGSETATFNGHTAEEVLFYAAVAALTDSDDEVDKAVIKACPQSDSLWTELELLHYIPFDPLQKKTVASVRVRANGNTLRAVKGAPWILLTMDKYSEAMQAEVSSKIDDLAGKGYGTLGVAISRDPADMPIDQVHWEIIGLLALQDPPREDSVQSLIDAEQVGVTVKMVTSDQLSSAVETCALLGLSSSLKTGSDLDSNPDPEFVENADGFAQLYPKHKFEVVNRLQKKGHVVAITGDGVHDCAALQMANIGIAVAGCSEASRAASDIVLLMPGLAVIIDAIRLSREIFSRMYSYATYSLTVSFRIVLTFGFLTIFYDWYFPAVVILFLVLINDGTMIAVARDDAVGSKTPDSWNLRDLFIRSMAFGSWLAFGTLLLFLIARHTPILSGALTLDSLQSFGGSFKVGKNSDPYCNWELHFQKSTALGVCNNLMVEPRQFEASVWREYVRTYSIEGDPDWPCHFALGQEVCNIQQVRLAKLRSLIYLVVSITGHATIFVVRTPGSMWKSRPSNALILAFVFAQSIATVIAVSGFGRVFTARTIFIGIGVKAAVFAWFWSILLIIPLDLIKFMMAKRMQRTGDGSAGQVQEQDGEATTPPRQSNASNTTGDDTKDSEATTPPKQSNASNTADDDTRRTRTSKDINNNQK</sequence>
<feature type="transmembrane region" description="Helical" evidence="11">
    <location>
        <begin position="889"/>
        <end position="915"/>
    </location>
</feature>
<evidence type="ECO:0000256" key="9">
    <source>
        <dbReference type="ARBA" id="ARBA00022989"/>
    </source>
</evidence>
<dbReference type="NCBIfam" id="TIGR01647">
    <property type="entry name" value="ATPase-IIIA_H"/>
    <property type="match status" value="1"/>
</dbReference>
<dbReference type="GO" id="GO:0005886">
    <property type="term" value="C:plasma membrane"/>
    <property type="evidence" value="ECO:0007669"/>
    <property type="project" value="UniProtKB-SubCell"/>
</dbReference>
<dbReference type="PRINTS" id="PR00120">
    <property type="entry name" value="HATPASE"/>
</dbReference>
<feature type="transmembrane region" description="Helical" evidence="11">
    <location>
        <begin position="247"/>
        <end position="265"/>
    </location>
</feature>
<dbReference type="GO" id="GO:0008553">
    <property type="term" value="F:P-type proton-exporting transporter activity"/>
    <property type="evidence" value="ECO:0007669"/>
    <property type="project" value="UniProtKB-UniRule"/>
</dbReference>
<dbReference type="PRINTS" id="PR00119">
    <property type="entry name" value="CATATPASE"/>
</dbReference>
<dbReference type="EC" id="7.1.2.1" evidence="11"/>
<keyword evidence="9 11" id="KW-1133">Transmembrane helix</keyword>
<dbReference type="SUPFAM" id="SSF81653">
    <property type="entry name" value="Calcium ATPase, transduction domain A"/>
    <property type="match status" value="1"/>
</dbReference>
<dbReference type="FunFam" id="3.40.50.1000:FF:000211">
    <property type="entry name" value="Plasma membrane ATPase"/>
    <property type="match status" value="1"/>
</dbReference>
<organism evidence="14">
    <name type="scientific">Spongospora subterranea</name>
    <dbReference type="NCBI Taxonomy" id="70186"/>
    <lineage>
        <taxon>Eukaryota</taxon>
        <taxon>Sar</taxon>
        <taxon>Rhizaria</taxon>
        <taxon>Endomyxa</taxon>
        <taxon>Phytomyxea</taxon>
        <taxon>Plasmodiophorida</taxon>
        <taxon>Plasmodiophoridae</taxon>
        <taxon>Spongospora</taxon>
    </lineage>
</organism>
<dbReference type="InterPro" id="IPR023299">
    <property type="entry name" value="ATPase_P-typ_cyto_dom_N"/>
</dbReference>
<feature type="transmembrane region" description="Helical" evidence="11">
    <location>
        <begin position="77"/>
        <end position="99"/>
    </location>
</feature>
<dbReference type="InterPro" id="IPR004014">
    <property type="entry name" value="ATPase_P-typ_cation-transptr_N"/>
</dbReference>
<keyword evidence="4 11" id="KW-0812">Transmembrane</keyword>
<evidence type="ECO:0000256" key="12">
    <source>
        <dbReference type="SAM" id="MobiDB-lite"/>
    </source>
</evidence>
<feature type="compositionally biased region" description="Polar residues" evidence="12">
    <location>
        <begin position="944"/>
        <end position="955"/>
    </location>
</feature>
<dbReference type="EMBL" id="HACM01005801">
    <property type="protein sequence ID" value="CRZ06243.1"/>
    <property type="molecule type" value="Transcribed_RNA"/>
</dbReference>
<dbReference type="SUPFAM" id="SSF56784">
    <property type="entry name" value="HAD-like"/>
    <property type="match status" value="1"/>
</dbReference>
<dbReference type="GO" id="GO:0120029">
    <property type="term" value="P:proton export across plasma membrane"/>
    <property type="evidence" value="ECO:0007669"/>
    <property type="project" value="UniProtKB-UniRule"/>
</dbReference>
<evidence type="ECO:0000256" key="4">
    <source>
        <dbReference type="ARBA" id="ARBA00022692"/>
    </source>
</evidence>
<evidence type="ECO:0000313" key="14">
    <source>
        <dbReference type="EMBL" id="CRZ06243.1"/>
    </source>
</evidence>
<evidence type="ECO:0000256" key="11">
    <source>
        <dbReference type="RuleBase" id="RU362083"/>
    </source>
</evidence>
<dbReference type="SUPFAM" id="SSF81660">
    <property type="entry name" value="Metal cation-transporting ATPase, ATP-binding domain N"/>
    <property type="match status" value="1"/>
</dbReference>
<dbReference type="SUPFAM" id="SSF81665">
    <property type="entry name" value="Calcium ATPase, transmembrane domain M"/>
    <property type="match status" value="1"/>
</dbReference>
<feature type="transmembrane region" description="Helical" evidence="11">
    <location>
        <begin position="667"/>
        <end position="688"/>
    </location>
</feature>
<dbReference type="Gene3D" id="1.20.1110.10">
    <property type="entry name" value="Calcium-transporting ATPase, transmembrane domain"/>
    <property type="match status" value="2"/>
</dbReference>
<keyword evidence="6 11" id="KW-0547">Nucleotide-binding</keyword>
<dbReference type="AlphaFoldDB" id="A0A0H5QW77"/>
<evidence type="ECO:0000256" key="7">
    <source>
        <dbReference type="ARBA" id="ARBA00022840"/>
    </source>
</evidence>
<feature type="region of interest" description="Disordered" evidence="12">
    <location>
        <begin position="928"/>
        <end position="994"/>
    </location>
</feature>
<keyword evidence="11" id="KW-0406">Ion transport</keyword>
<dbReference type="Pfam" id="PF00702">
    <property type="entry name" value="Hydrolase"/>
    <property type="match status" value="1"/>
</dbReference>
<proteinExistence type="inferred from homology"/>
<dbReference type="SMART" id="SM00831">
    <property type="entry name" value="Cation_ATPase_N"/>
    <property type="match status" value="1"/>
</dbReference>
<evidence type="ECO:0000256" key="5">
    <source>
        <dbReference type="ARBA" id="ARBA00022723"/>
    </source>
</evidence>
<keyword evidence="3" id="KW-0597">Phosphoprotein</keyword>
<dbReference type="Pfam" id="PF00690">
    <property type="entry name" value="Cation_ATPase_N"/>
    <property type="match status" value="1"/>
</dbReference>
<comment type="similarity">
    <text evidence="2 11">Belongs to the cation transport ATPase (P-type) (TC 3.A.3) family. Type IIIA subfamily.</text>
</comment>
<dbReference type="Pfam" id="PF00122">
    <property type="entry name" value="E1-E2_ATPase"/>
    <property type="match status" value="1"/>
</dbReference>
<feature type="transmembrane region" description="Helical" evidence="11">
    <location>
        <begin position="860"/>
        <end position="883"/>
    </location>
</feature>
<accession>A0A0H5QW77</accession>
<dbReference type="InterPro" id="IPR059000">
    <property type="entry name" value="ATPase_P-type_domA"/>
</dbReference>
<feature type="domain" description="Cation-transporting P-type ATPase N-terminal" evidence="13">
    <location>
        <begin position="29"/>
        <end position="101"/>
    </location>
</feature>
<feature type="region of interest" description="Disordered" evidence="12">
    <location>
        <begin position="1"/>
        <end position="28"/>
    </location>
</feature>
<keyword evidence="11" id="KW-0375">Hydrogen ion transport</keyword>
<keyword evidence="11" id="KW-1278">Translocase</keyword>
<evidence type="ECO:0000256" key="1">
    <source>
        <dbReference type="ARBA" id="ARBA00004141"/>
    </source>
</evidence>